<gene>
    <name evidence="1" type="ORF">UFOVP364_18</name>
</gene>
<evidence type="ECO:0000313" key="1">
    <source>
        <dbReference type="EMBL" id="CAB5222186.1"/>
    </source>
</evidence>
<name>A0A6J7WW12_9CAUD</name>
<dbReference type="EMBL" id="LR798297">
    <property type="protein sequence ID" value="CAB5222186.1"/>
    <property type="molecule type" value="Genomic_DNA"/>
</dbReference>
<organism evidence="1">
    <name type="scientific">uncultured Caudovirales phage</name>
    <dbReference type="NCBI Taxonomy" id="2100421"/>
    <lineage>
        <taxon>Viruses</taxon>
        <taxon>Duplodnaviria</taxon>
        <taxon>Heunggongvirae</taxon>
        <taxon>Uroviricota</taxon>
        <taxon>Caudoviricetes</taxon>
        <taxon>Peduoviridae</taxon>
        <taxon>Maltschvirus</taxon>
        <taxon>Maltschvirus maltsch</taxon>
    </lineage>
</organism>
<accession>A0A6J7WW12</accession>
<protein>
    <submittedName>
        <fullName evidence="1">Uncharacterized protein</fullName>
    </submittedName>
</protein>
<reference evidence="1" key="1">
    <citation type="submission" date="2020-05" db="EMBL/GenBank/DDBJ databases">
        <authorList>
            <person name="Chiriac C."/>
            <person name="Salcher M."/>
            <person name="Ghai R."/>
            <person name="Kavagutti S V."/>
        </authorList>
    </citation>
    <scope>NUCLEOTIDE SEQUENCE</scope>
</reference>
<sequence length="71" mass="8078">MKCAICDAPFTTVDVRLQTELRGICYDCSEELSFHGMTLEEVTRVVRVSKAIRADQNATSVQRRHTKDMES</sequence>
<proteinExistence type="predicted"/>